<evidence type="ECO:0000256" key="5">
    <source>
        <dbReference type="ARBA" id="ARBA00023163"/>
    </source>
</evidence>
<keyword evidence="6 8" id="KW-0539">Nucleus</keyword>
<comment type="similarity">
    <text evidence="2 8">Belongs to the Mediator complex subunit 17 family.</text>
</comment>
<evidence type="ECO:0000256" key="2">
    <source>
        <dbReference type="ARBA" id="ARBA00005635"/>
    </source>
</evidence>
<evidence type="ECO:0000256" key="8">
    <source>
        <dbReference type="RuleBase" id="RU364140"/>
    </source>
</evidence>
<accession>A0A9N9BFQ5</accession>
<evidence type="ECO:0000256" key="3">
    <source>
        <dbReference type="ARBA" id="ARBA00019610"/>
    </source>
</evidence>
<dbReference type="AlphaFoldDB" id="A0A9N9BFQ5"/>
<keyword evidence="4 8" id="KW-0805">Transcription regulation</keyword>
<evidence type="ECO:0000313" key="10">
    <source>
        <dbReference type="EMBL" id="CAG8564627.1"/>
    </source>
</evidence>
<keyword evidence="5 8" id="KW-0804">Transcription</keyword>
<organism evidence="10 11">
    <name type="scientific">Ambispora leptoticha</name>
    <dbReference type="NCBI Taxonomy" id="144679"/>
    <lineage>
        <taxon>Eukaryota</taxon>
        <taxon>Fungi</taxon>
        <taxon>Fungi incertae sedis</taxon>
        <taxon>Mucoromycota</taxon>
        <taxon>Glomeromycotina</taxon>
        <taxon>Glomeromycetes</taxon>
        <taxon>Archaeosporales</taxon>
        <taxon>Ambisporaceae</taxon>
        <taxon>Ambispora</taxon>
    </lineage>
</organism>
<evidence type="ECO:0000313" key="11">
    <source>
        <dbReference type="Proteomes" id="UP000789508"/>
    </source>
</evidence>
<protein>
    <recommendedName>
        <fullName evidence="3 8">Mediator of RNA polymerase II transcription subunit 17</fullName>
    </recommendedName>
    <alternativeName>
        <fullName evidence="7 8">Mediator complex subunit 17</fullName>
    </alternativeName>
</protein>
<dbReference type="OrthoDB" id="10251234at2759"/>
<feature type="region of interest" description="Disordered" evidence="9">
    <location>
        <begin position="23"/>
        <end position="46"/>
    </location>
</feature>
<evidence type="ECO:0000256" key="6">
    <source>
        <dbReference type="ARBA" id="ARBA00023242"/>
    </source>
</evidence>
<comment type="function">
    <text evidence="8">Component of the Mediator complex, a coactivator involved in the regulated transcription of nearly all RNA polymerase II-dependent genes. Mediator functions as a bridge to convey information from gene-specific regulatory proteins to the basal RNA polymerase II transcription machinery. Mediator is recruited to promoters by direct interactions with regulatory proteins and serves as a scaffold for the assembly of a functional preinitiation complex with RNA polymerase II and the general transcription factors.</text>
</comment>
<dbReference type="PANTHER" id="PTHR13114">
    <property type="entry name" value="MEDIATOR OF RNA POLYMERASE II TRANSCRIPTION SUBUNIT 17"/>
    <property type="match status" value="1"/>
</dbReference>
<keyword evidence="11" id="KW-1185">Reference proteome</keyword>
<comment type="subcellular location">
    <subcellularLocation>
        <location evidence="1 8">Nucleus</location>
    </subcellularLocation>
</comment>
<feature type="non-terminal residue" evidence="10">
    <location>
        <position position="539"/>
    </location>
</feature>
<sequence length="539" mass="61479">ESLNEMAIAINVVNVVSPTRNNVSAPSSMPQGTINHTYHNKPEPSKQTQVQNYKLMLGAKRKQLNHAASILLSKAEKYEQMVSKERTFWTEALSLRQKNWSIKGYGKSGGQLFVDYGYKEAGSLYEENTWAQIQRTPNDKQIAISFPPIRKRVMKLRLERRLHGFDDRMDTFELKPSLRPEKISGSNMHQQLLAAQSAVFESELFDKILLEASSLLGVKMIENEMLIPVYDNVDLTIQWTDANIQEGSFLVSPEFDQPAYLNESSTCTILKIAMNLLLRRHHKQNLENMQKEVLNSGQERIYNEAQVLTLPLHLLRYHFFCNKIREIGNRIIKPSRDGGIPVQLHFINSLINGQDILDIVLKTNTIDEEATLDSLRVTLESPCTAVIHLAHSDLRTQDLHQFAMFLERELRLLLLKIIHKEIKALSCIKNSAWEGMWTVDRVMLVIVRPMPPVLTSKQAAKHHGVNLRRRRMTEITIRNNYPKPGTMAICVSSPGNETELGVEPIFEELVIGDASILGINANSRRDFADRVHEFLIGMV</sequence>
<comment type="caution">
    <text evidence="10">The sequence shown here is derived from an EMBL/GenBank/DDBJ whole genome shotgun (WGS) entry which is preliminary data.</text>
</comment>
<dbReference type="GO" id="GO:0006357">
    <property type="term" value="P:regulation of transcription by RNA polymerase II"/>
    <property type="evidence" value="ECO:0007669"/>
    <property type="project" value="InterPro"/>
</dbReference>
<keyword evidence="8" id="KW-0010">Activator</keyword>
<feature type="compositionally biased region" description="Polar residues" evidence="9">
    <location>
        <begin position="23"/>
        <end position="37"/>
    </location>
</feature>
<dbReference type="GO" id="GO:0070847">
    <property type="term" value="C:core mediator complex"/>
    <property type="evidence" value="ECO:0007669"/>
    <property type="project" value="TreeGrafter"/>
</dbReference>
<dbReference type="EMBL" id="CAJVPS010002288">
    <property type="protein sequence ID" value="CAG8564627.1"/>
    <property type="molecule type" value="Genomic_DNA"/>
</dbReference>
<evidence type="ECO:0000256" key="1">
    <source>
        <dbReference type="ARBA" id="ARBA00004123"/>
    </source>
</evidence>
<dbReference type="Pfam" id="PF10156">
    <property type="entry name" value="Med17"/>
    <property type="match status" value="1"/>
</dbReference>
<dbReference type="GO" id="GO:0016592">
    <property type="term" value="C:mediator complex"/>
    <property type="evidence" value="ECO:0007669"/>
    <property type="project" value="InterPro"/>
</dbReference>
<gene>
    <name evidence="8" type="primary">MED17</name>
    <name evidence="10" type="ORF">ALEPTO_LOCUS6518</name>
</gene>
<dbReference type="InterPro" id="IPR019313">
    <property type="entry name" value="Mediator_Med17"/>
</dbReference>
<evidence type="ECO:0000256" key="7">
    <source>
        <dbReference type="ARBA" id="ARBA00032014"/>
    </source>
</evidence>
<evidence type="ECO:0000256" key="4">
    <source>
        <dbReference type="ARBA" id="ARBA00023015"/>
    </source>
</evidence>
<dbReference type="Proteomes" id="UP000789508">
    <property type="component" value="Unassembled WGS sequence"/>
</dbReference>
<dbReference type="PANTHER" id="PTHR13114:SF7">
    <property type="entry name" value="MEDIATOR OF RNA POLYMERASE II TRANSCRIPTION SUBUNIT 17"/>
    <property type="match status" value="1"/>
</dbReference>
<proteinExistence type="inferred from homology"/>
<comment type="subunit">
    <text evidence="8">Component of the Mediator complex.</text>
</comment>
<reference evidence="10" key="1">
    <citation type="submission" date="2021-06" db="EMBL/GenBank/DDBJ databases">
        <authorList>
            <person name="Kallberg Y."/>
            <person name="Tangrot J."/>
            <person name="Rosling A."/>
        </authorList>
    </citation>
    <scope>NUCLEOTIDE SEQUENCE</scope>
    <source>
        <strain evidence="10">FL130A</strain>
    </source>
</reference>
<dbReference type="GO" id="GO:0003712">
    <property type="term" value="F:transcription coregulator activity"/>
    <property type="evidence" value="ECO:0007669"/>
    <property type="project" value="InterPro"/>
</dbReference>
<name>A0A9N9BFQ5_9GLOM</name>
<evidence type="ECO:0000256" key="9">
    <source>
        <dbReference type="SAM" id="MobiDB-lite"/>
    </source>
</evidence>